<dbReference type="PANTHER" id="PTHR34407">
    <property type="entry name" value="EXPRESSED PROTEIN"/>
    <property type="match status" value="1"/>
</dbReference>
<evidence type="ECO:0000313" key="2">
    <source>
        <dbReference type="EMBL" id="SER91358.1"/>
    </source>
</evidence>
<dbReference type="Gene3D" id="3.40.50.1110">
    <property type="entry name" value="SGNH hydrolase"/>
    <property type="match status" value="1"/>
</dbReference>
<dbReference type="eggNOG" id="COG2755">
    <property type="taxonomic scope" value="Bacteria"/>
</dbReference>
<gene>
    <name evidence="2" type="ORF">SAMN04487884_113106</name>
</gene>
<dbReference type="SUPFAM" id="SSF52266">
    <property type="entry name" value="SGNH hydrolase"/>
    <property type="match status" value="1"/>
</dbReference>
<feature type="domain" description="SGNH hydrolase-type esterase" evidence="1">
    <location>
        <begin position="95"/>
        <end position="261"/>
    </location>
</feature>
<dbReference type="Proteomes" id="UP000182584">
    <property type="component" value="Unassembled WGS sequence"/>
</dbReference>
<evidence type="ECO:0000313" key="3">
    <source>
        <dbReference type="Proteomes" id="UP000182584"/>
    </source>
</evidence>
<dbReference type="AlphaFoldDB" id="A0A1H9T2J0"/>
<organism evidence="2 3">
    <name type="scientific">Butyrivibrio fibrisolvens</name>
    <dbReference type="NCBI Taxonomy" id="831"/>
    <lineage>
        <taxon>Bacteria</taxon>
        <taxon>Bacillati</taxon>
        <taxon>Bacillota</taxon>
        <taxon>Clostridia</taxon>
        <taxon>Lachnospirales</taxon>
        <taxon>Lachnospiraceae</taxon>
        <taxon>Butyrivibrio</taxon>
    </lineage>
</organism>
<dbReference type="CDD" id="cd00229">
    <property type="entry name" value="SGNH_hydrolase"/>
    <property type="match status" value="1"/>
</dbReference>
<sequence>MKKRIIDFLLVLNMVVCMAGFGVQKAYAGSVPDNGNAADPASIDDAATVSYNISLYEEEWYIEALKAGTLSTGTNGRFENFIRKLQKGKKVTIAFIGGSVTEGGGVLDPAQSYGDQFIASLGEKYPKARIEYVNAGVGGTSSAIGALRYDRDVTKKCSKTPDLVVVEFSVNDQEDPTNGRAYESLIRQILETDDETAVVQMFAVFKSRWNTEDLYKPVGDLYGTPMVSVKEGTQAAFEAGYLNNELYFSDDYHPTALGHKIMADTLMNLVNEVDDAVAAGTATKSIAPVPATYFYSPDFLNLKLVSSKDSNGAKVNRGSFSQTDTQVHALVRNGEVTFPYNWSHDVSSNEPFVLEVTCKNILFDYKRSISDEYGKAEIYVDGELVAVLDGYKSDAWNNSYIELVYDSQEVAKHKLEVRMAEEDKDKKFTILGIAYSDKKMTYTQDPIVLEYTTGSEDIAPSN</sequence>
<dbReference type="PANTHER" id="PTHR34407:SF1">
    <property type="entry name" value="SGNH HYDROLASE-TYPE ESTERASE DOMAIN-CONTAINING PROTEIN"/>
    <property type="match status" value="1"/>
</dbReference>
<reference evidence="2 3" key="1">
    <citation type="submission" date="2016-10" db="EMBL/GenBank/DDBJ databases">
        <authorList>
            <person name="de Groot N.N."/>
        </authorList>
    </citation>
    <scope>NUCLEOTIDE SEQUENCE [LARGE SCALE GENOMIC DNA]</scope>
    <source>
        <strain evidence="2 3">AR40</strain>
    </source>
</reference>
<dbReference type="OrthoDB" id="8233337at2"/>
<dbReference type="Pfam" id="PF13472">
    <property type="entry name" value="Lipase_GDSL_2"/>
    <property type="match status" value="1"/>
</dbReference>
<proteinExistence type="predicted"/>
<accession>A0A1H9T2J0</accession>
<dbReference type="InterPro" id="IPR036514">
    <property type="entry name" value="SGNH_hydro_sf"/>
</dbReference>
<evidence type="ECO:0000259" key="1">
    <source>
        <dbReference type="Pfam" id="PF13472"/>
    </source>
</evidence>
<name>A0A1H9T2J0_BUTFI</name>
<dbReference type="RefSeq" id="WP_074756435.1">
    <property type="nucleotide sequence ID" value="NZ_FOGJ01000013.1"/>
</dbReference>
<dbReference type="InterPro" id="IPR013830">
    <property type="entry name" value="SGNH_hydro"/>
</dbReference>
<protein>
    <submittedName>
        <fullName evidence="2">Lysophospholipase L1</fullName>
    </submittedName>
</protein>
<dbReference type="EMBL" id="FOGJ01000013">
    <property type="protein sequence ID" value="SER91358.1"/>
    <property type="molecule type" value="Genomic_DNA"/>
</dbReference>